<sequence>MANVEVEQVNPVAEENVEVPTKTVEEPVVEIQNRGGDIVETECAPTLAALTEQESEEEKKDATETPVVVEEEKKDEAEEVVAPAEKAEE</sequence>
<gene>
    <name evidence="2" type="ordered locus">AALP_Aa7g134600</name>
</gene>
<evidence type="ECO:0000313" key="3">
    <source>
        <dbReference type="Proteomes" id="UP000029120"/>
    </source>
</evidence>
<reference evidence="3" key="1">
    <citation type="journal article" date="2015" name="Nat. Plants">
        <title>Genome expansion of Arabis alpina linked with retrotransposition and reduced symmetric DNA methylation.</title>
        <authorList>
            <person name="Willing E.M."/>
            <person name="Rawat V."/>
            <person name="Mandakova T."/>
            <person name="Maumus F."/>
            <person name="James G.V."/>
            <person name="Nordstroem K.J."/>
            <person name="Becker C."/>
            <person name="Warthmann N."/>
            <person name="Chica C."/>
            <person name="Szarzynska B."/>
            <person name="Zytnicki M."/>
            <person name="Albani M.C."/>
            <person name="Kiefer C."/>
            <person name="Bergonzi S."/>
            <person name="Castaings L."/>
            <person name="Mateos J.L."/>
            <person name="Berns M.C."/>
            <person name="Bujdoso N."/>
            <person name="Piofczyk T."/>
            <person name="de Lorenzo L."/>
            <person name="Barrero-Sicilia C."/>
            <person name="Mateos I."/>
            <person name="Piednoel M."/>
            <person name="Hagmann J."/>
            <person name="Chen-Min-Tao R."/>
            <person name="Iglesias-Fernandez R."/>
            <person name="Schuster S.C."/>
            <person name="Alonso-Blanco C."/>
            <person name="Roudier F."/>
            <person name="Carbonero P."/>
            <person name="Paz-Ares J."/>
            <person name="Davis S.J."/>
            <person name="Pecinka A."/>
            <person name="Quesneville H."/>
            <person name="Colot V."/>
            <person name="Lysak M.A."/>
            <person name="Weigel D."/>
            <person name="Coupland G."/>
            <person name="Schneeberger K."/>
        </authorList>
    </citation>
    <scope>NUCLEOTIDE SEQUENCE [LARGE SCALE GENOMIC DNA]</scope>
    <source>
        <strain evidence="3">cv. Pajares</strain>
    </source>
</reference>
<name>A0A087GHT8_ARAAL</name>
<feature type="compositionally biased region" description="Low complexity" evidence="1">
    <location>
        <begin position="80"/>
        <end position="89"/>
    </location>
</feature>
<dbReference type="EMBL" id="CM002875">
    <property type="protein sequence ID" value="KFK29440.1"/>
    <property type="molecule type" value="Genomic_DNA"/>
</dbReference>
<proteinExistence type="predicted"/>
<evidence type="ECO:0000313" key="2">
    <source>
        <dbReference type="EMBL" id="KFK29440.1"/>
    </source>
</evidence>
<keyword evidence="3" id="KW-1185">Reference proteome</keyword>
<dbReference type="Proteomes" id="UP000029120">
    <property type="component" value="Chromosome 7"/>
</dbReference>
<accession>A0A087GHT8</accession>
<evidence type="ECO:0000256" key="1">
    <source>
        <dbReference type="SAM" id="MobiDB-lite"/>
    </source>
</evidence>
<dbReference type="AlphaFoldDB" id="A0A087GHT8"/>
<feature type="region of interest" description="Disordered" evidence="1">
    <location>
        <begin position="50"/>
        <end position="89"/>
    </location>
</feature>
<dbReference type="Gramene" id="KFK29440">
    <property type="protein sequence ID" value="KFK29440"/>
    <property type="gene ID" value="AALP_AA7G134600"/>
</dbReference>
<organism evidence="2 3">
    <name type="scientific">Arabis alpina</name>
    <name type="common">Alpine rock-cress</name>
    <dbReference type="NCBI Taxonomy" id="50452"/>
    <lineage>
        <taxon>Eukaryota</taxon>
        <taxon>Viridiplantae</taxon>
        <taxon>Streptophyta</taxon>
        <taxon>Embryophyta</taxon>
        <taxon>Tracheophyta</taxon>
        <taxon>Spermatophyta</taxon>
        <taxon>Magnoliopsida</taxon>
        <taxon>eudicotyledons</taxon>
        <taxon>Gunneridae</taxon>
        <taxon>Pentapetalae</taxon>
        <taxon>rosids</taxon>
        <taxon>malvids</taxon>
        <taxon>Brassicales</taxon>
        <taxon>Brassicaceae</taxon>
        <taxon>Arabideae</taxon>
        <taxon>Arabis</taxon>
    </lineage>
</organism>
<protein>
    <submittedName>
        <fullName evidence="2">Uncharacterized protein</fullName>
    </submittedName>
</protein>